<keyword evidence="5" id="KW-1185">Reference proteome</keyword>
<dbReference type="InterPro" id="IPR001380">
    <property type="entry name" value="Ribosomal_eL13"/>
</dbReference>
<evidence type="ECO:0000313" key="4">
    <source>
        <dbReference type="EMBL" id="KAK9025162.1"/>
    </source>
</evidence>
<keyword evidence="2" id="KW-0689">Ribosomal protein</keyword>
<dbReference type="PANTHER" id="PTHR11722">
    <property type="entry name" value="60S RIBOSOMAL PROTEIN L13"/>
    <property type="match status" value="1"/>
</dbReference>
<accession>A0ABR2SJQ6</accession>
<proteinExistence type="inferred from homology"/>
<dbReference type="Proteomes" id="UP001396334">
    <property type="component" value="Unassembled WGS sequence"/>
</dbReference>
<name>A0ABR2SJQ6_9ROSI</name>
<evidence type="ECO:0000256" key="1">
    <source>
        <dbReference type="ARBA" id="ARBA00005640"/>
    </source>
</evidence>
<keyword evidence="3" id="KW-0687">Ribonucleoprotein</keyword>
<comment type="caution">
    <text evidence="4">The sequence shown here is derived from an EMBL/GenBank/DDBJ whole genome shotgun (WGS) entry which is preliminary data.</text>
</comment>
<dbReference type="Pfam" id="PF01294">
    <property type="entry name" value="Ribosomal_L13e"/>
    <property type="match status" value="1"/>
</dbReference>
<protein>
    <submittedName>
        <fullName evidence="4">Uncharacterized protein</fullName>
    </submittedName>
</protein>
<dbReference type="EMBL" id="JBBPBN010000014">
    <property type="protein sequence ID" value="KAK9025162.1"/>
    <property type="molecule type" value="Genomic_DNA"/>
</dbReference>
<reference evidence="4 5" key="1">
    <citation type="journal article" date="2024" name="G3 (Bethesda)">
        <title>Genome assembly of Hibiscus sabdariffa L. provides insights into metabolisms of medicinal natural products.</title>
        <authorList>
            <person name="Kim T."/>
        </authorList>
    </citation>
    <scope>NUCLEOTIDE SEQUENCE [LARGE SCALE GENOMIC DNA]</scope>
    <source>
        <strain evidence="4">TK-2024</strain>
        <tissue evidence="4">Old leaves</tissue>
    </source>
</reference>
<evidence type="ECO:0000256" key="3">
    <source>
        <dbReference type="ARBA" id="ARBA00023274"/>
    </source>
</evidence>
<evidence type="ECO:0000256" key="2">
    <source>
        <dbReference type="ARBA" id="ARBA00022980"/>
    </source>
</evidence>
<comment type="similarity">
    <text evidence="1">Belongs to the eukaryotic ribosomal protein eL13 family.</text>
</comment>
<dbReference type="PANTHER" id="PTHR11722:SF0">
    <property type="entry name" value="LARGE RIBOSOMAL SUBUNIT PROTEIN EL13"/>
    <property type="match status" value="1"/>
</dbReference>
<organism evidence="4 5">
    <name type="scientific">Hibiscus sabdariffa</name>
    <name type="common">roselle</name>
    <dbReference type="NCBI Taxonomy" id="183260"/>
    <lineage>
        <taxon>Eukaryota</taxon>
        <taxon>Viridiplantae</taxon>
        <taxon>Streptophyta</taxon>
        <taxon>Embryophyta</taxon>
        <taxon>Tracheophyta</taxon>
        <taxon>Spermatophyta</taxon>
        <taxon>Magnoliopsida</taxon>
        <taxon>eudicotyledons</taxon>
        <taxon>Gunneridae</taxon>
        <taxon>Pentapetalae</taxon>
        <taxon>rosids</taxon>
        <taxon>malvids</taxon>
        <taxon>Malvales</taxon>
        <taxon>Malvaceae</taxon>
        <taxon>Malvoideae</taxon>
        <taxon>Hibiscus</taxon>
    </lineage>
</organism>
<evidence type="ECO:0000313" key="5">
    <source>
        <dbReference type="Proteomes" id="UP001396334"/>
    </source>
</evidence>
<gene>
    <name evidence="4" type="ORF">V6N11_065058</name>
</gene>
<sequence length="202" mass="23363">MFLLIYKDDDTGKILDLVFVWVDEGIELKVDLPVVFKGLEDCPSLKKGHYNVSMLPKLVHRFLRLLDEKLGKQMQSGLIVHSILDGFSCFTCFIWYGKMLPGHEQSGNFKILGYQWCVLCLNDDTRQSTVKIMAAYWKTEPSSIFIMQQPQCMVIPSRQKKAMRIFPRPMSGPLRPIVHGQILKYNMKLRVGRGFTFEELKV</sequence>